<gene>
    <name evidence="2" type="ORF">PSYICH_LOCUS11956</name>
</gene>
<evidence type="ECO:0000313" key="3">
    <source>
        <dbReference type="Proteomes" id="UP001153636"/>
    </source>
</evidence>
<proteinExistence type="predicted"/>
<evidence type="ECO:0000256" key="1">
    <source>
        <dbReference type="SAM" id="MobiDB-lite"/>
    </source>
</evidence>
<protein>
    <submittedName>
        <fullName evidence="2">Uncharacterized protein</fullName>
    </submittedName>
</protein>
<dbReference type="OrthoDB" id="6780536at2759"/>
<keyword evidence="3" id="KW-1185">Reference proteome</keyword>
<dbReference type="AlphaFoldDB" id="A0A9P0D577"/>
<evidence type="ECO:0000313" key="2">
    <source>
        <dbReference type="EMBL" id="CAH1111610.1"/>
    </source>
</evidence>
<reference evidence="2" key="1">
    <citation type="submission" date="2022-01" db="EMBL/GenBank/DDBJ databases">
        <authorList>
            <person name="King R."/>
        </authorList>
    </citation>
    <scope>NUCLEOTIDE SEQUENCE</scope>
</reference>
<sequence>MPTTRNNSNQDNSMEDLIIRTCTEQTNMISQQLDKKFKTFEENIQALFGQQSATAENSTQEAITQPLPMEQSSPLKKILSPDTNIIHKVNSIFTLPKIKPNSKKTKSNSTPPTVLSSNTNLHRVEPAKDFIINHSSSLILNYDQLQLLLTNITGLSDSINVVQENTSDMIAVTHVLSKIYPHIKDPSLKRKFTTLKRKIFAYLGNDVPESNSDTSHLSQERY</sequence>
<accession>A0A9P0D577</accession>
<feature type="region of interest" description="Disordered" evidence="1">
    <location>
        <begin position="98"/>
        <end position="118"/>
    </location>
</feature>
<organism evidence="2 3">
    <name type="scientific">Psylliodes chrysocephalus</name>
    <dbReference type="NCBI Taxonomy" id="3402493"/>
    <lineage>
        <taxon>Eukaryota</taxon>
        <taxon>Metazoa</taxon>
        <taxon>Ecdysozoa</taxon>
        <taxon>Arthropoda</taxon>
        <taxon>Hexapoda</taxon>
        <taxon>Insecta</taxon>
        <taxon>Pterygota</taxon>
        <taxon>Neoptera</taxon>
        <taxon>Endopterygota</taxon>
        <taxon>Coleoptera</taxon>
        <taxon>Polyphaga</taxon>
        <taxon>Cucujiformia</taxon>
        <taxon>Chrysomeloidea</taxon>
        <taxon>Chrysomelidae</taxon>
        <taxon>Galerucinae</taxon>
        <taxon>Alticini</taxon>
        <taxon>Psylliodes</taxon>
    </lineage>
</organism>
<dbReference type="Proteomes" id="UP001153636">
    <property type="component" value="Chromosome 6"/>
</dbReference>
<dbReference type="EMBL" id="OV651818">
    <property type="protein sequence ID" value="CAH1111610.1"/>
    <property type="molecule type" value="Genomic_DNA"/>
</dbReference>
<name>A0A9P0D577_9CUCU</name>